<dbReference type="GO" id="GO:0006897">
    <property type="term" value="P:endocytosis"/>
    <property type="evidence" value="ECO:0007669"/>
    <property type="project" value="TreeGrafter"/>
</dbReference>
<accession>A0A0E9NLF4</accession>
<dbReference type="SMART" id="SM00248">
    <property type="entry name" value="ANK"/>
    <property type="match status" value="3"/>
</dbReference>
<dbReference type="InterPro" id="IPR001849">
    <property type="entry name" value="PH_domain"/>
</dbReference>
<feature type="region of interest" description="Disordered" evidence="11">
    <location>
        <begin position="71"/>
        <end position="90"/>
    </location>
</feature>
<dbReference type="SMART" id="SM00233">
    <property type="entry name" value="PH"/>
    <property type="match status" value="1"/>
</dbReference>
<evidence type="ECO:0000256" key="11">
    <source>
        <dbReference type="SAM" id="MobiDB-lite"/>
    </source>
</evidence>
<dbReference type="InterPro" id="IPR011993">
    <property type="entry name" value="PH-like_dom_sf"/>
</dbReference>
<dbReference type="SUPFAM" id="SSF50729">
    <property type="entry name" value="PH domain-like"/>
    <property type="match status" value="1"/>
</dbReference>
<evidence type="ECO:0000256" key="5">
    <source>
        <dbReference type="ARBA" id="ARBA00023043"/>
    </source>
</evidence>
<proteinExistence type="inferred from homology"/>
<keyword evidence="3" id="KW-0597">Phosphoprotein</keyword>
<keyword evidence="6" id="KW-0445">Lipid transport</keyword>
<feature type="domain" description="PH" evidence="12">
    <location>
        <begin position="291"/>
        <end position="386"/>
    </location>
</feature>
<dbReference type="Pfam" id="PF00169">
    <property type="entry name" value="PH"/>
    <property type="match status" value="1"/>
</dbReference>
<dbReference type="Pfam" id="PF13857">
    <property type="entry name" value="Ank_5"/>
    <property type="match status" value="1"/>
</dbReference>
<dbReference type="InterPro" id="IPR000648">
    <property type="entry name" value="Oxysterol-bd"/>
</dbReference>
<dbReference type="InterPro" id="IPR036770">
    <property type="entry name" value="Ankyrin_rpt-contain_sf"/>
</dbReference>
<evidence type="ECO:0000256" key="10">
    <source>
        <dbReference type="SAM" id="Coils"/>
    </source>
</evidence>
<dbReference type="FunFam" id="2.30.29.30:FF:000061">
    <property type="entry name" value="Oxysterol binding protein 1"/>
    <property type="match status" value="1"/>
</dbReference>
<reference evidence="13 14" key="1">
    <citation type="journal article" date="2011" name="J. Gen. Appl. Microbiol.">
        <title>Draft genome sequencing of the enigmatic yeast Saitoella complicata.</title>
        <authorList>
            <person name="Nishida H."/>
            <person name="Hamamoto M."/>
            <person name="Sugiyama J."/>
        </authorList>
    </citation>
    <scope>NUCLEOTIDE SEQUENCE [LARGE SCALE GENOMIC DNA]</scope>
    <source>
        <strain evidence="13 14">NRRL Y-17804</strain>
    </source>
</reference>
<comment type="caution">
    <text evidence="13">The sequence shown here is derived from an EMBL/GenBank/DDBJ whole genome shotgun (WGS) entry which is preliminary data.</text>
</comment>
<dbReference type="GO" id="GO:0120009">
    <property type="term" value="P:intermembrane lipid transfer"/>
    <property type="evidence" value="ECO:0007669"/>
    <property type="project" value="UniProtKB-ARBA"/>
</dbReference>
<dbReference type="GO" id="GO:0005829">
    <property type="term" value="C:cytosol"/>
    <property type="evidence" value="ECO:0007669"/>
    <property type="project" value="TreeGrafter"/>
</dbReference>
<sequence length="1112" mass="123919">MDNLGRSNNHQRKRSMAHARMNSANALSANTIRLSKSAGVEESLKTYRTLEALRSGDAQAIDRALQQYLADTAQSNDGPRASTGSRTSSDISTPLHLAVQCASHQVVEHIILKNIVDINTQDKDGNTALHLAAALARDDVVQLLMQQSNVNDTIPNNDGKQPFQVATTPELADTMQLSRAQYTDFVSNRFKQLVQAGDLQGVEQLFTNPRAVSLCEVSRQDPETGSTLLHDAAKAKNLELVQFLLDRGADPFRRDKKGKLPWEVTKDDKIKHVLKRSPAAQSVVTTTPGEPIKMAGYLKKWTNYTTGYKLRWFVLENDVLSYYKNQDDAQRSCRGSIHMKYASLNLDKQDKQRFEITGKGSVRYHLRANHPVEANRWAWALTAAIQHAKDSSRRAGGGAGDAPPSPLPGLIQSEINDASSGDLRRTASLTSMALSEADSLAGSEPESVIEPYKDTFGTTANYARAQLSVLGQVADSLMHERELRVQQGTQAPPSPQMSNALQSFRDALAGVQRTVEEVLNMSAERDQFWRYKLARENDIMRLWEENMRALAVEQEQLQEEFHNVNVERRKTKKALREAHAQLSISSPSAEETTFAESFGGVEITDRDQSVVQSMARIPTIPADEDDDEDEFFDAIAGGEIQAEPLPPVVQQPVQQEVYRAPSTYQATQVAAPPQIQVSAIAAAAPVVPAVEKQVHAPVEEDEPDALTKSYHGYEEGTRQKLAMDDDNRPKISLWGILKSMIGKDMTKMTLPVSFNEPTSLLQRVAEDMEYADLLDTAATRTESTERLLYVAAFAASEYCSTTNRIAKPFNPLLGETYEYVRPDKQYRFVVEQVSHHPPVGAAIAQSPKWDYWGESAVKSKFTGKSFDINPLGTWFCRIRAPSGKDELYTWKKVNTSVVGIITGSPTVDNYGEMIVKNHTTGDVCTLDFKQRGWRGGGAYEVKGTVADAQGSPRWSVAGHWNDKIYARKLDGKASILPEAGNASTFLIWQAHPRPPAPFNLTPFAITLNAPQKSLVPWLPPTDTRLRPDQRAMEEGQYDAAATEKNRVEEKQRAARRDLEARGQHWEPRWFKQSVDKVTGETFWEYRTDAEVGGGYWDVREKRAWQGFSPDIF</sequence>
<evidence type="ECO:0000256" key="2">
    <source>
        <dbReference type="ARBA" id="ARBA00022448"/>
    </source>
</evidence>
<keyword evidence="2" id="KW-0813">Transport</keyword>
<dbReference type="PROSITE" id="PS01013">
    <property type="entry name" value="OSBP"/>
    <property type="match status" value="1"/>
</dbReference>
<dbReference type="Proteomes" id="UP000033140">
    <property type="component" value="Unassembled WGS sequence"/>
</dbReference>
<dbReference type="Gene3D" id="2.40.160.120">
    <property type="match status" value="1"/>
</dbReference>
<dbReference type="Gene3D" id="1.25.40.20">
    <property type="entry name" value="Ankyrin repeat-containing domain"/>
    <property type="match status" value="2"/>
</dbReference>
<dbReference type="STRING" id="698492.A0A0E9NLF4"/>
<protein>
    <recommendedName>
        <fullName evidence="12">PH domain-containing protein</fullName>
    </recommendedName>
</protein>
<feature type="region of interest" description="Disordered" evidence="11">
    <location>
        <begin position="390"/>
        <end position="414"/>
    </location>
</feature>
<dbReference type="PROSITE" id="PS50088">
    <property type="entry name" value="ANK_REPEAT"/>
    <property type="match status" value="3"/>
</dbReference>
<feature type="repeat" description="ANK" evidence="8">
    <location>
        <begin position="90"/>
        <end position="123"/>
    </location>
</feature>
<reference evidence="13 14" key="2">
    <citation type="journal article" date="2014" name="J. Gen. Appl. Microbiol.">
        <title>The early diverging ascomycetous budding yeast Saitoella complicata has three histone deacetylases belonging to the Clr6, Hos2, and Rpd3 lineages.</title>
        <authorList>
            <person name="Nishida H."/>
            <person name="Matsumoto T."/>
            <person name="Kondo S."/>
            <person name="Hamamoto M."/>
            <person name="Yoshikawa H."/>
        </authorList>
    </citation>
    <scope>NUCLEOTIDE SEQUENCE [LARGE SCALE GENOMIC DNA]</scope>
    <source>
        <strain evidence="13 14">NRRL Y-17804</strain>
    </source>
</reference>
<evidence type="ECO:0000256" key="7">
    <source>
        <dbReference type="ARBA" id="ARBA00023121"/>
    </source>
</evidence>
<keyword evidence="7" id="KW-0446">Lipid-binding</keyword>
<dbReference type="PANTHER" id="PTHR10972">
    <property type="entry name" value="OXYSTEROL-BINDING PROTEIN-RELATED"/>
    <property type="match status" value="1"/>
</dbReference>
<organism evidence="13 14">
    <name type="scientific">Saitoella complicata (strain BCRC 22490 / CBS 7301 / JCM 7358 / NBRC 10748 / NRRL Y-17804)</name>
    <dbReference type="NCBI Taxonomy" id="698492"/>
    <lineage>
        <taxon>Eukaryota</taxon>
        <taxon>Fungi</taxon>
        <taxon>Dikarya</taxon>
        <taxon>Ascomycota</taxon>
        <taxon>Taphrinomycotina</taxon>
        <taxon>Taphrinomycotina incertae sedis</taxon>
        <taxon>Saitoella</taxon>
    </lineage>
</organism>
<feature type="compositionally biased region" description="Polar residues" evidence="11">
    <location>
        <begin position="72"/>
        <end position="90"/>
    </location>
</feature>
<dbReference type="PROSITE" id="PS50003">
    <property type="entry name" value="PH_DOMAIN"/>
    <property type="match status" value="1"/>
</dbReference>
<dbReference type="GO" id="GO:0030011">
    <property type="term" value="P:maintenance of cell polarity"/>
    <property type="evidence" value="ECO:0007669"/>
    <property type="project" value="TreeGrafter"/>
</dbReference>
<name>A0A0E9NLF4_SAICN</name>
<dbReference type="GO" id="GO:0005635">
    <property type="term" value="C:nuclear envelope"/>
    <property type="evidence" value="ECO:0007669"/>
    <property type="project" value="TreeGrafter"/>
</dbReference>
<evidence type="ECO:0000256" key="9">
    <source>
        <dbReference type="RuleBase" id="RU003844"/>
    </source>
</evidence>
<dbReference type="OMA" id="LPEMKGW"/>
<evidence type="ECO:0000313" key="13">
    <source>
        <dbReference type="EMBL" id="GAO50506.1"/>
    </source>
</evidence>
<dbReference type="EMBL" id="BACD03000033">
    <property type="protein sequence ID" value="GAO50506.1"/>
    <property type="molecule type" value="Genomic_DNA"/>
</dbReference>
<dbReference type="PROSITE" id="PS50297">
    <property type="entry name" value="ANK_REP_REGION"/>
    <property type="match status" value="2"/>
</dbReference>
<feature type="coiled-coil region" evidence="10">
    <location>
        <begin position="540"/>
        <end position="567"/>
    </location>
</feature>
<dbReference type="GO" id="GO:0097038">
    <property type="term" value="C:perinuclear endoplasmic reticulum"/>
    <property type="evidence" value="ECO:0007669"/>
    <property type="project" value="TreeGrafter"/>
</dbReference>
<evidence type="ECO:0000313" key="14">
    <source>
        <dbReference type="Proteomes" id="UP000033140"/>
    </source>
</evidence>
<dbReference type="GO" id="GO:0034727">
    <property type="term" value="P:piecemeal microautophagy of the nucleus"/>
    <property type="evidence" value="ECO:0007669"/>
    <property type="project" value="TreeGrafter"/>
</dbReference>
<dbReference type="Gene3D" id="3.30.70.3490">
    <property type="match status" value="1"/>
</dbReference>
<dbReference type="SUPFAM" id="SSF144000">
    <property type="entry name" value="Oxysterol-binding protein-like"/>
    <property type="match status" value="1"/>
</dbReference>
<keyword evidence="4" id="KW-0677">Repeat</keyword>
<evidence type="ECO:0000259" key="12">
    <source>
        <dbReference type="PROSITE" id="PS50003"/>
    </source>
</evidence>
<evidence type="ECO:0000256" key="8">
    <source>
        <dbReference type="PROSITE-ProRule" id="PRU00023"/>
    </source>
</evidence>
<reference evidence="13 14" key="3">
    <citation type="journal article" date="2015" name="Genome Announc.">
        <title>Draft Genome Sequence of the Archiascomycetous Yeast Saitoella complicata.</title>
        <authorList>
            <person name="Yamauchi K."/>
            <person name="Kondo S."/>
            <person name="Hamamoto M."/>
            <person name="Takahashi Y."/>
            <person name="Ogura Y."/>
            <person name="Hayashi T."/>
            <person name="Nishida H."/>
        </authorList>
    </citation>
    <scope>NUCLEOTIDE SEQUENCE [LARGE SCALE GENOMIC DNA]</scope>
    <source>
        <strain evidence="13 14">NRRL Y-17804</strain>
    </source>
</reference>
<evidence type="ECO:0000256" key="4">
    <source>
        <dbReference type="ARBA" id="ARBA00022737"/>
    </source>
</evidence>
<dbReference type="PANTHER" id="PTHR10972:SF205">
    <property type="entry name" value="OXYSTEROL-BINDING PROTEIN 1"/>
    <property type="match status" value="1"/>
</dbReference>
<dbReference type="GO" id="GO:0006887">
    <property type="term" value="P:exocytosis"/>
    <property type="evidence" value="ECO:0007669"/>
    <property type="project" value="TreeGrafter"/>
</dbReference>
<keyword evidence="14" id="KW-1185">Reference proteome</keyword>
<dbReference type="GO" id="GO:0005886">
    <property type="term" value="C:plasma membrane"/>
    <property type="evidence" value="ECO:0007669"/>
    <property type="project" value="TreeGrafter"/>
</dbReference>
<dbReference type="GO" id="GO:0032934">
    <property type="term" value="F:sterol binding"/>
    <property type="evidence" value="ECO:0007669"/>
    <property type="project" value="TreeGrafter"/>
</dbReference>
<dbReference type="Pfam" id="PF01237">
    <property type="entry name" value="Oxysterol_BP"/>
    <property type="match status" value="1"/>
</dbReference>
<dbReference type="FunFam" id="2.40.160.120:FF:000001">
    <property type="entry name" value="Oxysterol-binding protein"/>
    <property type="match status" value="1"/>
</dbReference>
<dbReference type="AlphaFoldDB" id="A0A0E9NLF4"/>
<keyword evidence="5 8" id="KW-0040">ANK repeat</keyword>
<feature type="repeat" description="ANK" evidence="8">
    <location>
        <begin position="124"/>
        <end position="146"/>
    </location>
</feature>
<dbReference type="SUPFAM" id="SSF48403">
    <property type="entry name" value="Ankyrin repeat"/>
    <property type="match status" value="1"/>
</dbReference>
<keyword evidence="10" id="KW-0175">Coiled coil</keyword>
<dbReference type="InterPro" id="IPR037239">
    <property type="entry name" value="OSBP_sf"/>
</dbReference>
<evidence type="ECO:0000256" key="1">
    <source>
        <dbReference type="ARBA" id="ARBA00008842"/>
    </source>
</evidence>
<gene>
    <name evidence="13" type="ORF">G7K_4630-t1</name>
</gene>
<dbReference type="InterPro" id="IPR018494">
    <property type="entry name" value="Oxysterol-bd_CS"/>
</dbReference>
<dbReference type="Gene3D" id="2.30.29.30">
    <property type="entry name" value="Pleckstrin-homology domain (PH domain)/Phosphotyrosine-binding domain (PTB)"/>
    <property type="match status" value="1"/>
</dbReference>
<evidence type="ECO:0000256" key="6">
    <source>
        <dbReference type="ARBA" id="ARBA00023055"/>
    </source>
</evidence>
<feature type="repeat" description="ANK" evidence="8">
    <location>
        <begin position="224"/>
        <end position="256"/>
    </location>
</feature>
<comment type="similarity">
    <text evidence="1 9">Belongs to the OSBP family.</text>
</comment>
<dbReference type="InterPro" id="IPR002110">
    <property type="entry name" value="Ankyrin_rpt"/>
</dbReference>
<evidence type="ECO:0000256" key="3">
    <source>
        <dbReference type="ARBA" id="ARBA00022553"/>
    </source>
</evidence>
<dbReference type="CDD" id="cd13292">
    <property type="entry name" value="PH_Osh1p_Osh2p_yeast"/>
    <property type="match status" value="1"/>
</dbReference>
<dbReference type="Pfam" id="PF12796">
    <property type="entry name" value="Ank_2"/>
    <property type="match status" value="1"/>
</dbReference>